<name>A0A645DNV2_9ZZZZ</name>
<organism evidence="2">
    <name type="scientific">bioreactor metagenome</name>
    <dbReference type="NCBI Taxonomy" id="1076179"/>
    <lineage>
        <taxon>unclassified sequences</taxon>
        <taxon>metagenomes</taxon>
        <taxon>ecological metagenomes</taxon>
    </lineage>
</organism>
<evidence type="ECO:0000256" key="1">
    <source>
        <dbReference type="SAM" id="Coils"/>
    </source>
</evidence>
<evidence type="ECO:0008006" key="3">
    <source>
        <dbReference type="Google" id="ProtNLM"/>
    </source>
</evidence>
<reference evidence="2" key="1">
    <citation type="submission" date="2019-08" db="EMBL/GenBank/DDBJ databases">
        <authorList>
            <person name="Kucharzyk K."/>
            <person name="Murdoch R.W."/>
            <person name="Higgins S."/>
            <person name="Loffler F."/>
        </authorList>
    </citation>
    <scope>NUCLEOTIDE SEQUENCE</scope>
</reference>
<comment type="caution">
    <text evidence="2">The sequence shown here is derived from an EMBL/GenBank/DDBJ whole genome shotgun (WGS) entry which is preliminary data.</text>
</comment>
<feature type="coiled-coil region" evidence="1">
    <location>
        <begin position="225"/>
        <end position="252"/>
    </location>
</feature>
<accession>A0A645DNV2</accession>
<gene>
    <name evidence="2" type="ORF">SDC9_137900</name>
</gene>
<protein>
    <recommendedName>
        <fullName evidence="3">DNA methylase adenine-specific domain-containing protein</fullName>
    </recommendedName>
</protein>
<keyword evidence="1" id="KW-0175">Coiled coil</keyword>
<dbReference type="AlphaFoldDB" id="A0A645DNV2"/>
<evidence type="ECO:0000313" key="2">
    <source>
        <dbReference type="EMBL" id="MPM90778.1"/>
    </source>
</evidence>
<dbReference type="EMBL" id="VSSQ01037941">
    <property type="protein sequence ID" value="MPM90778.1"/>
    <property type="molecule type" value="Genomic_DNA"/>
</dbReference>
<sequence>MFPTLKGDLFSQSRPGYSNLNIEHDQINNTIYGHPEFVSFMGNMDELFATWEKESETYLKALDKHCHPKQVISDISDGLLNTYENKPLVDNYDVYQHLLSYWSDVMQDDAYIISYDGWKAETYRILVENRQKKMIDKGWTCDLIPKELVINRYFLTEEGTLAALENTKETLTSEISEMEEEHSGEEGLFAELDKINKGSAQKRIQEIQQVKDPDLKDELKALQTYVKLHTQLATINKQIKEKEEELDDKLYAKFPQLTVEEIKLLVVNDKWLTSIKNAISSEIDQVSQRLTNRIKELAERYDTPLPETNKLVDDLEATVNAHLQKMGFAWN</sequence>
<proteinExistence type="predicted"/>